<dbReference type="RefSeq" id="WP_379956724.1">
    <property type="nucleotide sequence ID" value="NZ_JAUYVI010000005.1"/>
</dbReference>
<reference evidence="3" key="1">
    <citation type="submission" date="2023-08" db="EMBL/GenBank/DDBJ databases">
        <title>Rhodospirillaceae gen. nov., a novel taxon isolated from the Yangtze River Yuezi River estuary sludge.</title>
        <authorList>
            <person name="Ruan L."/>
        </authorList>
    </citation>
    <scope>NUCLEOTIDE SEQUENCE [LARGE SCALE GENOMIC DNA]</scope>
    <source>
        <strain evidence="3">R-7</strain>
    </source>
</reference>
<dbReference type="InterPro" id="IPR033900">
    <property type="entry name" value="Gram_neg_porin_domain"/>
</dbReference>
<gene>
    <name evidence="2" type="ORF">Q8A70_15515</name>
</gene>
<name>A0ABU0YMZ1_9PROT</name>
<keyword evidence="3" id="KW-1185">Reference proteome</keyword>
<dbReference type="InterPro" id="IPR023614">
    <property type="entry name" value="Porin_dom_sf"/>
</dbReference>
<dbReference type="SUPFAM" id="SSF56935">
    <property type="entry name" value="Porins"/>
    <property type="match status" value="1"/>
</dbReference>
<evidence type="ECO:0000313" key="2">
    <source>
        <dbReference type="EMBL" id="MDQ7249095.1"/>
    </source>
</evidence>
<feature type="domain" description="Porin" evidence="1">
    <location>
        <begin position="4"/>
        <end position="337"/>
    </location>
</feature>
<evidence type="ECO:0000313" key="3">
    <source>
        <dbReference type="Proteomes" id="UP001230156"/>
    </source>
</evidence>
<protein>
    <submittedName>
        <fullName evidence="2">Porin</fullName>
    </submittedName>
</protein>
<dbReference type="Proteomes" id="UP001230156">
    <property type="component" value="Unassembled WGS sequence"/>
</dbReference>
<proteinExistence type="predicted"/>
<dbReference type="Gene3D" id="2.40.160.10">
    <property type="entry name" value="Porin"/>
    <property type="match status" value="1"/>
</dbReference>
<comment type="caution">
    <text evidence="2">The sequence shown here is derived from an EMBL/GenBank/DDBJ whole genome shotgun (WGS) entry which is preliminary data.</text>
</comment>
<sequence>MGVLSSAAPVAASDGVKLEVGGYFSSAYVGVVDGPHDGPFWGTDHNRDALKHDAEVYFKGETTLDNGLTLGARVELEGENDADQIDKSYVFWSGGFGEVRIGSQNDALENQCPTPPGGTANFSAFSPTGYGSNDPIGSNSYCFSADNDSQKVLYITPSFSGFQLAVSYTPSANAEDYTQTGVNGSGTPSNPDGTAHHIVTAYATYAYEGDGWGLNWGAGGSWQLKRNNTEEVRDGKSSAYQTSGALTFGAFSVGGIFEYFNQGGPDNDMWIAGGGASYTADAWIFGLQYSHGFYDGDFLADGNGTDGSQRLNRVVLTTTYNLAPGVDLDADLGYTWFRDTRSATPDTLDDYQAFEIGIGSSLTF</sequence>
<accession>A0ABU0YMZ1</accession>
<organism evidence="2 3">
    <name type="scientific">Dongia sedimenti</name>
    <dbReference type="NCBI Taxonomy" id="3064282"/>
    <lineage>
        <taxon>Bacteria</taxon>
        <taxon>Pseudomonadati</taxon>
        <taxon>Pseudomonadota</taxon>
        <taxon>Alphaproteobacteria</taxon>
        <taxon>Rhodospirillales</taxon>
        <taxon>Dongiaceae</taxon>
        <taxon>Dongia</taxon>
    </lineage>
</organism>
<evidence type="ECO:0000259" key="1">
    <source>
        <dbReference type="Pfam" id="PF13609"/>
    </source>
</evidence>
<dbReference type="Pfam" id="PF13609">
    <property type="entry name" value="Porin_4"/>
    <property type="match status" value="1"/>
</dbReference>
<dbReference type="EMBL" id="JAUYVI010000005">
    <property type="protein sequence ID" value="MDQ7249095.1"/>
    <property type="molecule type" value="Genomic_DNA"/>
</dbReference>